<evidence type="ECO:0000313" key="3">
    <source>
        <dbReference type="Proteomes" id="UP001590951"/>
    </source>
</evidence>
<sequence length="125" mass="13703">MQYFSAMPSIQSMSKSGKHIRTKSKEFLRNRTNRNASGSRAEEKKKSHHSTHTPQSQESISPRLPTPPPFTPPSRRKTPIKSRTPVAASSSEPSKLVGPSERPTFKDSVPSPPTSAPAPILKSSK</sequence>
<reference evidence="2 3" key="1">
    <citation type="submission" date="2024-09" db="EMBL/GenBank/DDBJ databases">
        <title>Rethinking Asexuality: The Enigmatic Case of Functional Sexual Genes in Lepraria (Stereocaulaceae).</title>
        <authorList>
            <person name="Doellman M."/>
            <person name="Sun Y."/>
            <person name="Barcenas-Pena A."/>
            <person name="Lumbsch H.T."/>
            <person name="Grewe F."/>
        </authorList>
    </citation>
    <scope>NUCLEOTIDE SEQUENCE [LARGE SCALE GENOMIC DNA]</scope>
    <source>
        <strain evidence="2 3">Grewe 0041</strain>
    </source>
</reference>
<organism evidence="2 3">
    <name type="scientific">Lepraria finkii</name>
    <dbReference type="NCBI Taxonomy" id="1340010"/>
    <lineage>
        <taxon>Eukaryota</taxon>
        <taxon>Fungi</taxon>
        <taxon>Dikarya</taxon>
        <taxon>Ascomycota</taxon>
        <taxon>Pezizomycotina</taxon>
        <taxon>Lecanoromycetes</taxon>
        <taxon>OSLEUM clade</taxon>
        <taxon>Lecanoromycetidae</taxon>
        <taxon>Lecanorales</taxon>
        <taxon>Lecanorineae</taxon>
        <taxon>Stereocaulaceae</taxon>
        <taxon>Lepraria</taxon>
    </lineage>
</organism>
<evidence type="ECO:0000256" key="1">
    <source>
        <dbReference type="SAM" id="MobiDB-lite"/>
    </source>
</evidence>
<feature type="region of interest" description="Disordered" evidence="1">
    <location>
        <begin position="1"/>
        <end position="125"/>
    </location>
</feature>
<comment type="caution">
    <text evidence="2">The sequence shown here is derived from an EMBL/GenBank/DDBJ whole genome shotgun (WGS) entry which is preliminary data.</text>
</comment>
<accession>A0ABR4BBQ6</accession>
<keyword evidence="3" id="KW-1185">Reference proteome</keyword>
<dbReference type="EMBL" id="JBHFEH010000013">
    <property type="protein sequence ID" value="KAL2054858.1"/>
    <property type="molecule type" value="Genomic_DNA"/>
</dbReference>
<protein>
    <submittedName>
        <fullName evidence="2">Uncharacterized protein</fullName>
    </submittedName>
</protein>
<gene>
    <name evidence="2" type="ORF">ABVK25_004680</name>
</gene>
<dbReference type="Proteomes" id="UP001590951">
    <property type="component" value="Unassembled WGS sequence"/>
</dbReference>
<name>A0ABR4BBQ6_9LECA</name>
<evidence type="ECO:0000313" key="2">
    <source>
        <dbReference type="EMBL" id="KAL2054858.1"/>
    </source>
</evidence>
<proteinExistence type="predicted"/>